<geneLocation type="plasmid" evidence="3 4">
    <name>pAZOPL1</name>
</geneLocation>
<dbReference type="Pfam" id="PF18491">
    <property type="entry name" value="SRA"/>
    <property type="match status" value="1"/>
</dbReference>
<organism evidence="3 4">
    <name type="scientific">Paenibacillus lautus</name>
    <name type="common">Bacillus lautus</name>
    <dbReference type="NCBI Taxonomy" id="1401"/>
    <lineage>
        <taxon>Bacteria</taxon>
        <taxon>Bacillati</taxon>
        <taxon>Bacillota</taxon>
        <taxon>Bacilli</taxon>
        <taxon>Bacillales</taxon>
        <taxon>Paenibacillaceae</taxon>
        <taxon>Paenibacillus</taxon>
    </lineage>
</organism>
<dbReference type="EMBL" id="CP032413">
    <property type="protein sequence ID" value="AYB48016.1"/>
    <property type="molecule type" value="Genomic_DNA"/>
</dbReference>
<gene>
    <name evidence="3" type="ORF">D5F53_32325</name>
</gene>
<evidence type="ECO:0000313" key="4">
    <source>
        <dbReference type="Proteomes" id="UP000266552"/>
    </source>
</evidence>
<feature type="domain" description="PvuRts1 I-like SET and RING associated" evidence="1">
    <location>
        <begin position="143"/>
        <end position="291"/>
    </location>
</feature>
<name>A0A385TW24_PAELA</name>
<dbReference type="AlphaFoldDB" id="A0A385TW24"/>
<reference evidence="3 4" key="1">
    <citation type="submission" date="2018-09" db="EMBL/GenBank/DDBJ databases">
        <title>Genome Sequence of Paenibacillus lautus Strain E7593-69, Azo Dye-Degrading Bacteria, Isolated from Commercial Tattoo Inks.</title>
        <authorList>
            <person name="Nho S.W."/>
            <person name="Kim S.-J."/>
            <person name="Kweon O."/>
            <person name="Cerniglia C.E."/>
        </authorList>
    </citation>
    <scope>NUCLEOTIDE SEQUENCE [LARGE SCALE GENOMIC DNA]</scope>
    <source>
        <strain evidence="3 4">E7593-69</strain>
        <plasmid evidence="3 4">pAZOPL1</plasmid>
    </source>
</reference>
<feature type="domain" description="Restriction endonuclease PvuRts1 I-like N-terminal" evidence="2">
    <location>
        <begin position="4"/>
        <end position="133"/>
    </location>
</feature>
<keyword evidence="3" id="KW-0614">Plasmid</keyword>
<dbReference type="RefSeq" id="WP_119851377.1">
    <property type="nucleotide sequence ID" value="NZ_CP032413.1"/>
</dbReference>
<dbReference type="KEGG" id="plw:D5F53_32325"/>
<dbReference type="InterPro" id="IPR040674">
    <property type="entry name" value="PvuRts1I-like_SRA"/>
</dbReference>
<accession>A0A385TW24</accession>
<evidence type="ECO:0000259" key="2">
    <source>
        <dbReference type="Pfam" id="PF21598"/>
    </source>
</evidence>
<proteinExistence type="predicted"/>
<evidence type="ECO:0000313" key="3">
    <source>
        <dbReference type="EMBL" id="AYB48016.1"/>
    </source>
</evidence>
<keyword evidence="4" id="KW-1185">Reference proteome</keyword>
<dbReference type="InterPro" id="IPR048797">
    <property type="entry name" value="PvuRts1I-like_N"/>
</dbReference>
<sequence length="294" mass="34665">MEKRDYLVKTLSRTKRKDYENYIINSIWHKIDNMELQPVSQQYVKRKNGKYALMDLYFPQLQIAIEVDEAYHQKNQEEDNLRLDEIIAAVNEESNSEFMCLRIDASQSIESINYRISEVISIIQEKASIKQLKWLTYEEQLSEIKQQEYLTIYDGVSFENITDIANTIFGKNYKGFQRSGFRVTETLWVWCPKLAVKIDGVIKSPARGWLNILADDWSYIDESQENQTEERRIALIDDDLRLNKVRAVFANYKDNLGINRYRFVGVFKSSGLSPDNPNYIRYVRIQDKTKIIHA</sequence>
<protein>
    <submittedName>
        <fullName evidence="3">Uncharacterized protein</fullName>
    </submittedName>
</protein>
<evidence type="ECO:0000259" key="1">
    <source>
        <dbReference type="Pfam" id="PF18491"/>
    </source>
</evidence>
<dbReference type="Pfam" id="PF21598">
    <property type="entry name" value="PvuRts1I-like_N"/>
    <property type="match status" value="1"/>
</dbReference>
<dbReference type="Proteomes" id="UP000266552">
    <property type="component" value="Plasmid pAZOPL1"/>
</dbReference>